<dbReference type="Gene3D" id="3.40.50.300">
    <property type="entry name" value="P-loop containing nucleotide triphosphate hydrolases"/>
    <property type="match status" value="1"/>
</dbReference>
<dbReference type="GO" id="GO:0016887">
    <property type="term" value="F:ATP hydrolysis activity"/>
    <property type="evidence" value="ECO:0007669"/>
    <property type="project" value="InterPro"/>
</dbReference>
<dbReference type="PANTHER" id="PTHR42794:SF2">
    <property type="entry name" value="ABC TRANSPORTER ATP-BINDING PROTEIN"/>
    <property type="match status" value="1"/>
</dbReference>
<evidence type="ECO:0000313" key="7">
    <source>
        <dbReference type="Proteomes" id="UP000236327"/>
    </source>
</evidence>
<sequence length="255" mass="27349">MSLSCTALSVTRGKRTVLSGIDFALEPGELVCLVGANGAGKSSLIRCLDGLWRPGSGEVSIDGKRLPSLTRAQVARSIAYVPQAGGDTMSLSVSEMVTLGRAPHRATDTVSLRARKVEAALARFALNGMETRAFDQLSGGERQRVLLARAFVQEARYLLLDEPTSALDLRHQLEALRTVREMVDELQVGALIAIHDLSAAARFADRLVLLEQGRIRAAGAWQNVLTPEHLRGAFGIEARVGTVDGLPFVIPEAQG</sequence>
<dbReference type="Proteomes" id="UP000236327">
    <property type="component" value="Unassembled WGS sequence"/>
</dbReference>
<evidence type="ECO:0000259" key="5">
    <source>
        <dbReference type="PROSITE" id="PS50893"/>
    </source>
</evidence>
<dbReference type="SUPFAM" id="SSF52540">
    <property type="entry name" value="P-loop containing nucleoside triphosphate hydrolases"/>
    <property type="match status" value="1"/>
</dbReference>
<dbReference type="GO" id="GO:0005524">
    <property type="term" value="F:ATP binding"/>
    <property type="evidence" value="ECO:0007669"/>
    <property type="project" value="UniProtKB-KW"/>
</dbReference>
<evidence type="ECO:0000256" key="1">
    <source>
        <dbReference type="ARBA" id="ARBA00005417"/>
    </source>
</evidence>
<dbReference type="CDD" id="cd03214">
    <property type="entry name" value="ABC_Iron-Siderophores_B12_Hemin"/>
    <property type="match status" value="1"/>
</dbReference>
<evidence type="ECO:0000256" key="4">
    <source>
        <dbReference type="ARBA" id="ARBA00022840"/>
    </source>
</evidence>
<dbReference type="PANTHER" id="PTHR42794">
    <property type="entry name" value="HEMIN IMPORT ATP-BINDING PROTEIN HMUV"/>
    <property type="match status" value="1"/>
</dbReference>
<evidence type="ECO:0000313" key="6">
    <source>
        <dbReference type="EMBL" id="PNU02119.1"/>
    </source>
</evidence>
<gene>
    <name evidence="6" type="ORF">A8V01_09565</name>
</gene>
<proteinExistence type="inferred from homology"/>
<accession>A0A2K2FTK7</accession>
<comment type="similarity">
    <text evidence="1">Belongs to the ABC transporter superfamily.</text>
</comment>
<keyword evidence="2" id="KW-0813">Transport</keyword>
<dbReference type="FunFam" id="3.40.50.300:FF:000134">
    <property type="entry name" value="Iron-enterobactin ABC transporter ATP-binding protein"/>
    <property type="match status" value="1"/>
</dbReference>
<feature type="domain" description="ABC transporter" evidence="5">
    <location>
        <begin position="3"/>
        <end position="237"/>
    </location>
</feature>
<dbReference type="SMART" id="SM00382">
    <property type="entry name" value="AAA"/>
    <property type="match status" value="1"/>
</dbReference>
<dbReference type="EMBL" id="LYMM01000084">
    <property type="protein sequence ID" value="PNU02119.1"/>
    <property type="molecule type" value="Genomic_DNA"/>
</dbReference>
<dbReference type="AlphaFoldDB" id="A0A2K2FTK7"/>
<keyword evidence="7" id="KW-1185">Reference proteome</keyword>
<dbReference type="OrthoDB" id="9810077at2"/>
<evidence type="ECO:0000256" key="3">
    <source>
        <dbReference type="ARBA" id="ARBA00022741"/>
    </source>
</evidence>
<evidence type="ECO:0000256" key="2">
    <source>
        <dbReference type="ARBA" id="ARBA00022448"/>
    </source>
</evidence>
<protein>
    <recommendedName>
        <fullName evidence="5">ABC transporter domain-containing protein</fullName>
    </recommendedName>
</protein>
<dbReference type="InterPro" id="IPR017871">
    <property type="entry name" value="ABC_transporter-like_CS"/>
</dbReference>
<reference evidence="6 7" key="1">
    <citation type="submission" date="2016-05" db="EMBL/GenBank/DDBJ databases">
        <title>Complete genome sequence of Novosphingobium guangzhouense SA925(T).</title>
        <authorList>
            <person name="Sha S."/>
        </authorList>
    </citation>
    <scope>NUCLEOTIDE SEQUENCE [LARGE SCALE GENOMIC DNA]</scope>
    <source>
        <strain evidence="6 7">SA925</strain>
    </source>
</reference>
<dbReference type="Pfam" id="PF00005">
    <property type="entry name" value="ABC_tran"/>
    <property type="match status" value="1"/>
</dbReference>
<keyword evidence="3" id="KW-0547">Nucleotide-binding</keyword>
<comment type="caution">
    <text evidence="6">The sequence shown here is derived from an EMBL/GenBank/DDBJ whole genome shotgun (WGS) entry which is preliminary data.</text>
</comment>
<keyword evidence="4" id="KW-0067">ATP-binding</keyword>
<dbReference type="InterPro" id="IPR003593">
    <property type="entry name" value="AAA+_ATPase"/>
</dbReference>
<dbReference type="InterPro" id="IPR003439">
    <property type="entry name" value="ABC_transporter-like_ATP-bd"/>
</dbReference>
<dbReference type="InterPro" id="IPR027417">
    <property type="entry name" value="P-loop_NTPase"/>
</dbReference>
<dbReference type="PROSITE" id="PS00211">
    <property type="entry name" value="ABC_TRANSPORTER_1"/>
    <property type="match status" value="1"/>
</dbReference>
<name>A0A2K2FTK7_9SPHN</name>
<dbReference type="PROSITE" id="PS50893">
    <property type="entry name" value="ABC_TRANSPORTER_2"/>
    <property type="match status" value="1"/>
</dbReference>
<dbReference type="RefSeq" id="WP_103098897.1">
    <property type="nucleotide sequence ID" value="NZ_LYMM01000084.1"/>
</dbReference>
<organism evidence="6 7">
    <name type="scientific">Novosphingobium guangzhouense</name>
    <dbReference type="NCBI Taxonomy" id="1850347"/>
    <lineage>
        <taxon>Bacteria</taxon>
        <taxon>Pseudomonadati</taxon>
        <taxon>Pseudomonadota</taxon>
        <taxon>Alphaproteobacteria</taxon>
        <taxon>Sphingomonadales</taxon>
        <taxon>Sphingomonadaceae</taxon>
        <taxon>Novosphingobium</taxon>
    </lineage>
</organism>